<evidence type="ECO:0000313" key="3">
    <source>
        <dbReference type="Proteomes" id="UP000319829"/>
    </source>
</evidence>
<reference evidence="2 3" key="1">
    <citation type="journal article" date="2019" name="Nat. Microbiol.">
        <title>Mediterranean grassland soil C-N compound turnover is dependent on rainfall and depth, and is mediated by genomically divergent microorganisms.</title>
        <authorList>
            <person name="Diamond S."/>
            <person name="Andeer P.F."/>
            <person name="Li Z."/>
            <person name="Crits-Christoph A."/>
            <person name="Burstein D."/>
            <person name="Anantharaman K."/>
            <person name="Lane K.R."/>
            <person name="Thomas B.C."/>
            <person name="Pan C."/>
            <person name="Northen T.R."/>
            <person name="Banfield J.F."/>
        </authorList>
    </citation>
    <scope>NUCLEOTIDE SEQUENCE [LARGE SCALE GENOMIC DNA]</scope>
    <source>
        <strain evidence="2">WS_4</strain>
    </source>
</reference>
<keyword evidence="2" id="KW-0813">Transport</keyword>
<name>A0A538SY34_UNCEI</name>
<dbReference type="Proteomes" id="UP000319829">
    <property type="component" value="Unassembled WGS sequence"/>
</dbReference>
<evidence type="ECO:0000259" key="1">
    <source>
        <dbReference type="PROSITE" id="PS51094"/>
    </source>
</evidence>
<comment type="caution">
    <text evidence="2">The sequence shown here is derived from an EMBL/GenBank/DDBJ whole genome shotgun (WGS) entry which is preliminary data.</text>
</comment>
<dbReference type="PROSITE" id="PS51094">
    <property type="entry name" value="PTS_EIIA_TYPE_2"/>
    <property type="match status" value="1"/>
</dbReference>
<dbReference type="PANTHER" id="PTHR47738:SF1">
    <property type="entry name" value="NITROGEN REGULATORY PROTEIN"/>
    <property type="match status" value="1"/>
</dbReference>
<organism evidence="2 3">
    <name type="scientific">Eiseniibacteriota bacterium</name>
    <dbReference type="NCBI Taxonomy" id="2212470"/>
    <lineage>
        <taxon>Bacteria</taxon>
        <taxon>Candidatus Eiseniibacteriota</taxon>
    </lineage>
</organism>
<keyword evidence="2" id="KW-0762">Sugar transport</keyword>
<dbReference type="EMBL" id="VBOU01000002">
    <property type="protein sequence ID" value="TMQ56303.1"/>
    <property type="molecule type" value="Genomic_DNA"/>
</dbReference>
<dbReference type="Gene3D" id="3.40.930.10">
    <property type="entry name" value="Mannitol-specific EII, Chain A"/>
    <property type="match status" value="1"/>
</dbReference>
<dbReference type="InterPro" id="IPR016152">
    <property type="entry name" value="PTrfase/Anion_transptr"/>
</dbReference>
<gene>
    <name evidence="2" type="ORF">E6K74_00265</name>
</gene>
<feature type="domain" description="PTS EIIA type-2" evidence="1">
    <location>
        <begin position="17"/>
        <end position="162"/>
    </location>
</feature>
<proteinExistence type="predicted"/>
<dbReference type="AlphaFoldDB" id="A0A538SY34"/>
<dbReference type="SUPFAM" id="SSF55804">
    <property type="entry name" value="Phoshotransferase/anion transport protein"/>
    <property type="match status" value="1"/>
</dbReference>
<protein>
    <submittedName>
        <fullName evidence="2">PTS sugar transporter subunit IIA</fullName>
    </submittedName>
</protein>
<evidence type="ECO:0000313" key="2">
    <source>
        <dbReference type="EMBL" id="TMQ56303.1"/>
    </source>
</evidence>
<dbReference type="InterPro" id="IPR051541">
    <property type="entry name" value="PTS_SugarTrans_NitroReg"/>
</dbReference>
<accession>A0A538SY34</accession>
<dbReference type="CDD" id="cd00211">
    <property type="entry name" value="PTS_IIA_fru"/>
    <property type="match status" value="1"/>
</dbReference>
<dbReference type="GO" id="GO:0030295">
    <property type="term" value="F:protein kinase activator activity"/>
    <property type="evidence" value="ECO:0007669"/>
    <property type="project" value="TreeGrafter"/>
</dbReference>
<dbReference type="PROSITE" id="PS00372">
    <property type="entry name" value="PTS_EIIA_TYPE_2_HIS"/>
    <property type="match status" value="1"/>
</dbReference>
<dbReference type="PANTHER" id="PTHR47738">
    <property type="entry name" value="PTS SYSTEM FRUCTOSE-LIKE EIIA COMPONENT-RELATED"/>
    <property type="match status" value="1"/>
</dbReference>
<dbReference type="InterPro" id="IPR002178">
    <property type="entry name" value="PTS_EIIA_type-2_dom"/>
</dbReference>
<sequence length="166" mass="18427">MPTAPFADPKIEPHLESHLRPTLFIPELRNKRKFSVLEEMVAHLAEQKVTRQAGSVLEVLRQREALGSTGVGKGIAIPHGRSTMVAERAVLLARSTRGIEFDAADGNPVHLCFLIVAPPTERDPVYLQLLAEIVRSVRLARTRQRLLEASDFDSIRSILLGQVAHE</sequence>
<dbReference type="Pfam" id="PF00359">
    <property type="entry name" value="PTS_EIIA_2"/>
    <property type="match status" value="1"/>
</dbReference>